<keyword evidence="2" id="KW-1185">Reference proteome</keyword>
<evidence type="ECO:0008006" key="3">
    <source>
        <dbReference type="Google" id="ProtNLM"/>
    </source>
</evidence>
<evidence type="ECO:0000313" key="1">
    <source>
        <dbReference type="EMBL" id="AYR02848.1"/>
    </source>
</evidence>
<dbReference type="Proteomes" id="UP000274072">
    <property type="component" value="Genome"/>
</dbReference>
<accession>A0A3G3M9X5</accession>
<dbReference type="GeneID" id="63026427"/>
<sequence length="197" mass="19579">MIPGVRFRATRRRPSGLITFDNSTVLDGSATTSFGLTVGGSNATIIVFAAGNLTNAATVDGVAMTLIGKSSNAAMWAITGLAAGARNVVVTRAAATSYIVSAMSYLGAASFAGGVVNSGTGTAMSSAPTGGQLKVAGFDFSSSSADFAGITTDGTQRVKYRRVNGNNVLVADKPTGPIGATLVGSSSWTSIGVSLAA</sequence>
<name>A0A3G3M9X5_9CAUD</name>
<organism evidence="1 2">
    <name type="scientific">Gordonia phage Gaea</name>
    <dbReference type="NCBI Taxonomy" id="2483669"/>
    <lineage>
        <taxon>Viruses</taxon>
        <taxon>Duplodnaviria</taxon>
        <taxon>Heunggongvirae</taxon>
        <taxon>Uroviricota</taxon>
        <taxon>Caudoviricetes</taxon>
        <taxon>Stackebrandtviridae</taxon>
        <taxon>Schenleyvirinae</taxon>
        <taxon>Kroosvirus</taxon>
        <taxon>Kroosvirus gaea</taxon>
    </lineage>
</organism>
<dbReference type="KEGG" id="vg:63026427"/>
<dbReference type="RefSeq" id="YP_010001918.1">
    <property type="nucleotide sequence ID" value="NC_053238.1"/>
</dbReference>
<proteinExistence type="predicted"/>
<protein>
    <recommendedName>
        <fullName evidence="3">Minor tail protein</fullName>
    </recommendedName>
</protein>
<evidence type="ECO:0000313" key="2">
    <source>
        <dbReference type="Proteomes" id="UP000274072"/>
    </source>
</evidence>
<reference evidence="1 2" key="1">
    <citation type="submission" date="2018-09" db="EMBL/GenBank/DDBJ databases">
        <authorList>
            <person name="Ashley E."/>
            <person name="Blue D.S."/>
            <person name="Cordova A."/>
            <person name="Iordan S."/>
            <person name="Karras L."/>
            <person name="Tso F."/>
            <person name="Ward R.E."/>
            <person name="Garlena R.A."/>
            <person name="Russell D.A."/>
            <person name="Pope W.H."/>
            <person name="Jacobs-Sera D."/>
            <person name="Hatfull G.F."/>
        </authorList>
    </citation>
    <scope>NUCLEOTIDE SEQUENCE [LARGE SCALE GENOMIC DNA]</scope>
</reference>
<dbReference type="EMBL" id="MH976511">
    <property type="protein sequence ID" value="AYR02848.1"/>
    <property type="molecule type" value="Genomic_DNA"/>
</dbReference>
<gene>
    <name evidence="1" type="primary">40</name>
    <name evidence="1" type="ORF">SEA_GAEA_40</name>
</gene>